<dbReference type="Proteomes" id="UP000010445">
    <property type="component" value="Unassembled WGS sequence"/>
</dbReference>
<dbReference type="STRING" id="1035195.HMPREF9997_00878"/>
<sequence>MTILTFEDLLRACTSGGASTLVSVTELEPAAGAHASVAPAKFVDGRSSVFAFETRFIDGAAARVVLLDSKQSQLNRAEDAIMQDIRAEHPLLGKVPRILVTYSDGQEFSDMELPHRFADGHVRAGTIDGEPTTANEAYRAVRNATPADMSAILNTAPAAAVFGGWDSTRKKNQVRLRSALVGEIIGVLADQNNDGQDQQSRRGGARVDTVAMSVQLDPKEMEKLIDAQEAELSDKLVDKLRDEIKKAKKDKKLSASPLGLGGIPPQLDALGGVACSKIIRSWVLSFASLRQLRFGGNEEANVAGRALLAAFALVAIARAERELYLRANCDLVESGTPVVTLDERYGNKRTLDPITVELADQLLEQTINHARSTGVADWNGQILHVNGNPVILQGASDESESED</sequence>
<organism evidence="1 2">
    <name type="scientific">Corynebacterium durum F0235</name>
    <dbReference type="NCBI Taxonomy" id="1035195"/>
    <lineage>
        <taxon>Bacteria</taxon>
        <taxon>Bacillati</taxon>
        <taxon>Actinomycetota</taxon>
        <taxon>Actinomycetes</taxon>
        <taxon>Mycobacteriales</taxon>
        <taxon>Corynebacteriaceae</taxon>
        <taxon>Corynebacterium</taxon>
    </lineage>
</organism>
<evidence type="ECO:0000313" key="2">
    <source>
        <dbReference type="Proteomes" id="UP000010445"/>
    </source>
</evidence>
<protein>
    <submittedName>
        <fullName evidence="1">CRISPR-associated protein, GSU0053 family</fullName>
    </submittedName>
</protein>
<dbReference type="AlphaFoldDB" id="L1MJ97"/>
<name>L1MJ97_9CORY</name>
<reference evidence="1 2" key="1">
    <citation type="submission" date="2012-05" db="EMBL/GenBank/DDBJ databases">
        <authorList>
            <person name="Weinstock G."/>
            <person name="Sodergren E."/>
            <person name="Lobos E.A."/>
            <person name="Fulton L."/>
            <person name="Fulton R."/>
            <person name="Courtney L."/>
            <person name="Fronick C."/>
            <person name="O'Laughlin M."/>
            <person name="Godfrey J."/>
            <person name="Wilson R.M."/>
            <person name="Miner T."/>
            <person name="Farmer C."/>
            <person name="Delehaunty K."/>
            <person name="Cordes M."/>
            <person name="Minx P."/>
            <person name="Tomlinson C."/>
            <person name="Chen J."/>
            <person name="Wollam A."/>
            <person name="Pepin K.H."/>
            <person name="Bhonagiri V."/>
            <person name="Zhang X."/>
            <person name="Suruliraj S."/>
            <person name="Warren W."/>
            <person name="Mitreva M."/>
            <person name="Mardis E.R."/>
            <person name="Wilson R.K."/>
        </authorList>
    </citation>
    <scope>NUCLEOTIDE SEQUENCE [LARGE SCALE GENOMIC DNA]</scope>
    <source>
        <strain evidence="1 2">F0235</strain>
    </source>
</reference>
<dbReference type="PATRIC" id="fig|1035195.3.peg.782"/>
<dbReference type="OrthoDB" id="190628at2"/>
<gene>
    <name evidence="1" type="ORF">HMPREF9997_00878</name>
</gene>
<comment type="caution">
    <text evidence="1">The sequence shown here is derived from an EMBL/GenBank/DDBJ whole genome shotgun (WGS) entry which is preliminary data.</text>
</comment>
<dbReference type="RefSeq" id="WP_006063119.1">
    <property type="nucleotide sequence ID" value="NZ_KB290828.1"/>
</dbReference>
<dbReference type="InterPro" id="IPR013403">
    <property type="entry name" value="CRISPR-assoc_prot_Csb1/Cas7u"/>
</dbReference>
<dbReference type="NCBIfam" id="TIGR02570">
    <property type="entry name" value="cas7_GSU0053"/>
    <property type="match status" value="1"/>
</dbReference>
<evidence type="ECO:0000313" key="1">
    <source>
        <dbReference type="EMBL" id="EKX91001.1"/>
    </source>
</evidence>
<accession>L1MJ97</accession>
<dbReference type="HOGENOM" id="CLU_053140_0_0_11"/>
<proteinExistence type="predicted"/>
<dbReference type="eggNOG" id="ENOG502Z9Z2">
    <property type="taxonomic scope" value="Bacteria"/>
</dbReference>
<dbReference type="EMBL" id="AMEM01000014">
    <property type="protein sequence ID" value="EKX91001.1"/>
    <property type="molecule type" value="Genomic_DNA"/>
</dbReference>
<dbReference type="Pfam" id="PF09617">
    <property type="entry name" value="Cas_GSU0053"/>
    <property type="match status" value="1"/>
</dbReference>
<keyword evidence="2" id="KW-1185">Reference proteome</keyword>